<evidence type="ECO:0000313" key="2">
    <source>
        <dbReference type="EMBL" id="SKA68704.1"/>
    </source>
</evidence>
<evidence type="ECO:0008006" key="4">
    <source>
        <dbReference type="Google" id="ProtNLM"/>
    </source>
</evidence>
<dbReference type="InterPro" id="IPR011990">
    <property type="entry name" value="TPR-like_helical_dom_sf"/>
</dbReference>
<feature type="chain" id="PRO_5010562935" description="Sel1 repeat-containing protein" evidence="1">
    <location>
        <begin position="28"/>
        <end position="244"/>
    </location>
</feature>
<accession>A0A1T4VUL4</accession>
<evidence type="ECO:0000256" key="1">
    <source>
        <dbReference type="SAM" id="SignalP"/>
    </source>
</evidence>
<proteinExistence type="predicted"/>
<protein>
    <recommendedName>
        <fullName evidence="4">Sel1 repeat-containing protein</fullName>
    </recommendedName>
</protein>
<dbReference type="Gene3D" id="1.25.40.10">
    <property type="entry name" value="Tetratricopeptide repeat domain"/>
    <property type="match status" value="1"/>
</dbReference>
<dbReference type="Proteomes" id="UP000242432">
    <property type="component" value="Unassembled WGS sequence"/>
</dbReference>
<dbReference type="AlphaFoldDB" id="A0A1T4VUL4"/>
<dbReference type="SMART" id="SM00671">
    <property type="entry name" value="SEL1"/>
    <property type="match status" value="2"/>
</dbReference>
<dbReference type="SUPFAM" id="SSF81901">
    <property type="entry name" value="HCP-like"/>
    <property type="match status" value="1"/>
</dbReference>
<feature type="signal peptide" evidence="1">
    <location>
        <begin position="1"/>
        <end position="27"/>
    </location>
</feature>
<dbReference type="STRING" id="83771.SAMN02910357_00607"/>
<keyword evidence="1" id="KW-0732">Signal</keyword>
<reference evidence="3" key="1">
    <citation type="submission" date="2017-02" db="EMBL/GenBank/DDBJ databases">
        <authorList>
            <person name="Varghese N."/>
            <person name="Submissions S."/>
        </authorList>
    </citation>
    <scope>NUCLEOTIDE SEQUENCE [LARGE SCALE GENOMIC DNA]</scope>
    <source>
        <strain evidence="3">DSM 3072</strain>
    </source>
</reference>
<sequence length="244" mass="27326">MVKHFKISAIALALGFAIISYSDSVNAAKYEVMTSTRAMVARDTLSGIDFSGLANSAPNASTEMYSPDKMNSIIENSRLTEIVRDQDKCQFTADIEDRARLVKSPVFMYAWGQMLLGGICVREDKELGLGYIRHSADNGYAPAMMQMSVYYERGSGMGKSLNMSEQYMHTAAALGSKTARLNWADMLVRGFGSPNLYEEAYGWLYHCDFDDEYSKAKKLYLQEQLKKFLPPNVVARNEAFAPDF</sequence>
<name>A0A1T4VUL4_9GAMM</name>
<gene>
    <name evidence="2" type="ORF">SAMN02745213_02075</name>
</gene>
<dbReference type="InterPro" id="IPR006597">
    <property type="entry name" value="Sel1-like"/>
</dbReference>
<keyword evidence="3" id="KW-1185">Reference proteome</keyword>
<evidence type="ECO:0000313" key="3">
    <source>
        <dbReference type="Proteomes" id="UP000242432"/>
    </source>
</evidence>
<dbReference type="RefSeq" id="WP_051639207.1">
    <property type="nucleotide sequence ID" value="NZ_FUXX01000049.1"/>
</dbReference>
<dbReference type="EMBL" id="FUXX01000049">
    <property type="protein sequence ID" value="SKA68704.1"/>
    <property type="molecule type" value="Genomic_DNA"/>
</dbReference>
<organism evidence="2 3">
    <name type="scientific">Succinivibrio dextrinosolvens DSM 3072</name>
    <dbReference type="NCBI Taxonomy" id="1123324"/>
    <lineage>
        <taxon>Bacteria</taxon>
        <taxon>Pseudomonadati</taxon>
        <taxon>Pseudomonadota</taxon>
        <taxon>Gammaproteobacteria</taxon>
        <taxon>Aeromonadales</taxon>
        <taxon>Succinivibrionaceae</taxon>
        <taxon>Succinivibrio</taxon>
    </lineage>
</organism>